<sequence>MTIPDFNKRGVLDKGIHQCNSKEFIDRFCYETGDVRNKYKKVLEEIFAFALSREGNSIILAGSFVTSKEEPNDLDCMIILPNKECCWVQSNELMVVEDCQLDIIVIEESSKESIYSFLNLFSKDKWNLDVGMVEVILDKEVDRSTWNDYEEHFSIENLLRAREAYIHRHVVRGVREKKILVTITNAEEHLNFNNEISPIVSSAGWIFAPYWYVSTNKDFSLSEEVKRLSGWLRYIYTIYEANVSIFADGLGTMILGMYMKDSQYSELDIDKVILSRSVLNRDFEWSEVFDKWALNMVCNLRSKDGNCVISEQISKKTKSNPLYGDTYRNGFKFKHSSLVEYPYQYIGTVDWKQFNNIIFPMYQTAYLIKKNTDSMIRNNFHEIAEMLRSEMPSQYDIFQEKFN</sequence>
<name>A0A1G7ERP3_9BACL</name>
<dbReference type="EMBL" id="FNBG01000001">
    <property type="protein sequence ID" value="SDE66331.1"/>
    <property type="molecule type" value="Genomic_DNA"/>
</dbReference>
<evidence type="ECO:0008006" key="3">
    <source>
        <dbReference type="Google" id="ProtNLM"/>
    </source>
</evidence>
<proteinExistence type="predicted"/>
<dbReference type="OrthoDB" id="2617999at2"/>
<protein>
    <recommendedName>
        <fullName evidence="3">Nucleotidyltransferase domain-containing protein</fullName>
    </recommendedName>
</protein>
<keyword evidence="2" id="KW-1185">Reference proteome</keyword>
<reference evidence="1 2" key="1">
    <citation type="submission" date="2016-10" db="EMBL/GenBank/DDBJ databases">
        <authorList>
            <person name="de Groot N.N."/>
        </authorList>
    </citation>
    <scope>NUCLEOTIDE SEQUENCE [LARGE SCALE GENOMIC DNA]</scope>
    <source>
        <strain evidence="1 2">DSM 28129</strain>
    </source>
</reference>
<dbReference type="InterPro" id="IPR053860">
    <property type="entry name" value="DUF6932"/>
</dbReference>
<dbReference type="RefSeq" id="WP_091226126.1">
    <property type="nucleotide sequence ID" value="NZ_FNBG01000001.1"/>
</dbReference>
<dbReference type="Pfam" id="PF22014">
    <property type="entry name" value="DUF6932"/>
    <property type="match status" value="1"/>
</dbReference>
<gene>
    <name evidence="1" type="ORF">SAMN04488542_101311</name>
</gene>
<evidence type="ECO:0000313" key="1">
    <source>
        <dbReference type="EMBL" id="SDE66331.1"/>
    </source>
</evidence>
<dbReference type="Proteomes" id="UP000198972">
    <property type="component" value="Unassembled WGS sequence"/>
</dbReference>
<dbReference type="AlphaFoldDB" id="A0A1G7ERP3"/>
<dbReference type="STRING" id="670482.SAMN04488542_101311"/>
<evidence type="ECO:0000313" key="2">
    <source>
        <dbReference type="Proteomes" id="UP000198972"/>
    </source>
</evidence>
<organism evidence="1 2">
    <name type="scientific">Fontibacillus panacisegetis</name>
    <dbReference type="NCBI Taxonomy" id="670482"/>
    <lineage>
        <taxon>Bacteria</taxon>
        <taxon>Bacillati</taxon>
        <taxon>Bacillota</taxon>
        <taxon>Bacilli</taxon>
        <taxon>Bacillales</taxon>
        <taxon>Paenibacillaceae</taxon>
        <taxon>Fontibacillus</taxon>
    </lineage>
</organism>
<accession>A0A1G7ERP3</accession>